<evidence type="ECO:0000256" key="1">
    <source>
        <dbReference type="ARBA" id="ARBA00004370"/>
    </source>
</evidence>
<evidence type="ECO:0000256" key="7">
    <source>
        <dbReference type="PIRSR" id="PIRSR001217-1"/>
    </source>
</evidence>
<evidence type="ECO:0000313" key="9">
    <source>
        <dbReference type="EMBL" id="MEA5444590.1"/>
    </source>
</evidence>
<evidence type="ECO:0000256" key="2">
    <source>
        <dbReference type="ARBA" id="ARBA00008683"/>
    </source>
</evidence>
<dbReference type="PANTHER" id="PTHR33209:SF1">
    <property type="entry name" value="PEPTIDASE S49 DOMAIN-CONTAINING PROTEIN"/>
    <property type="match status" value="1"/>
</dbReference>
<proteinExistence type="inferred from homology"/>
<dbReference type="GO" id="GO:0016020">
    <property type="term" value="C:membrane"/>
    <property type="evidence" value="ECO:0007669"/>
    <property type="project" value="UniProtKB-SubCell"/>
</dbReference>
<dbReference type="CDD" id="cd07023">
    <property type="entry name" value="S49_Sppa_N_C"/>
    <property type="match status" value="1"/>
</dbReference>
<dbReference type="InterPro" id="IPR047272">
    <property type="entry name" value="S49_SppA_C"/>
</dbReference>
<dbReference type="InterPro" id="IPR047217">
    <property type="entry name" value="S49_SppA_67K_type_N"/>
</dbReference>
<name>A0AAP6JD02_9GAMM</name>
<comment type="subcellular location">
    <subcellularLocation>
        <location evidence="1">Membrane</location>
    </subcellularLocation>
</comment>
<feature type="active site" description="Nucleophile" evidence="7">
    <location>
        <position position="377"/>
    </location>
</feature>
<accession>A0AAP6JD02</accession>
<dbReference type="PIRSF" id="PIRSF001217">
    <property type="entry name" value="Protease_4_SppA"/>
    <property type="match status" value="1"/>
</dbReference>
<comment type="similarity">
    <text evidence="2">Belongs to the peptidase S49 family.</text>
</comment>
<keyword evidence="5" id="KW-0720">Serine protease</keyword>
<dbReference type="Gene3D" id="3.90.226.10">
    <property type="entry name" value="2-enoyl-CoA Hydratase, Chain A, domain 1"/>
    <property type="match status" value="3"/>
</dbReference>
<dbReference type="NCBIfam" id="TIGR00706">
    <property type="entry name" value="SppA_dom"/>
    <property type="match status" value="1"/>
</dbReference>
<dbReference type="InterPro" id="IPR004634">
    <property type="entry name" value="Pept_S49_pIV"/>
</dbReference>
<sequence>MKWIKKTCTVLGALVLAGVLIALVSSFFARERVPSEVIISLNLEQPVIESIPDDPLARAMMGDRWVLRDLVEAIDRAAEDRRVKGLVARVGGASQGMAAVQEIRQAIERFRESGKPAIAYAETIGEVGPGNQGYYLATAFDEIHMQESGDIGLVGLISESMFLAGTLEKLDLEPRMDHRHEYKNAKNTFTETEFTEAHREAEQAVLDDLFEEMVSDIAQSRGLSDLEIRDLINRGPFLGVEAVDAGLIDGLAYRHELDGLLEAKVGRFTTMESRHYFRLAGRPHKRGTGVAVIHGTGGVMRGESGYDPVFGSVSMGSDTVVRAFRDAIEDDSIKAILFRVDSPGGSYVASDAILAMTRKAREAGKPVVVSMGNVAASGGYFVAMEADRIIAQPGTITGSIGVLGGKFLTTDFWLERFGISWDAVTTADNASMYSGGHDYTEHGWQRHQDWLDRVYEDFVAKAAAGRNMSYDELEAFAKGRIWTGQQALDRGLVDGVGGYGEAMAAVRELLELEVDAPLKLKTYPEPKGWLNLLAGGRAEPVASRAALRALESIQPLMRELHRAGIVGDKDVLEITPPEVK</sequence>
<feature type="domain" description="Peptidase S49" evidence="8">
    <location>
        <begin position="360"/>
        <end position="512"/>
    </location>
</feature>
<dbReference type="InterPro" id="IPR029045">
    <property type="entry name" value="ClpP/crotonase-like_dom_sf"/>
</dbReference>
<keyword evidence="6" id="KW-0472">Membrane</keyword>
<dbReference type="GO" id="GO:0008236">
    <property type="term" value="F:serine-type peptidase activity"/>
    <property type="evidence" value="ECO:0007669"/>
    <property type="project" value="UniProtKB-KW"/>
</dbReference>
<dbReference type="PANTHER" id="PTHR33209">
    <property type="entry name" value="PROTEASE 4"/>
    <property type="match status" value="1"/>
</dbReference>
<evidence type="ECO:0000256" key="6">
    <source>
        <dbReference type="ARBA" id="ARBA00023136"/>
    </source>
</evidence>
<dbReference type="Pfam" id="PF01343">
    <property type="entry name" value="Peptidase_S49"/>
    <property type="match status" value="2"/>
</dbReference>
<protein>
    <submittedName>
        <fullName evidence="9">Signal peptide peptidase SppA</fullName>
        <ecNumber evidence="9">3.4.21.-</ecNumber>
    </submittedName>
</protein>
<dbReference type="CDD" id="cd07018">
    <property type="entry name" value="S49_SppA_67K_type"/>
    <property type="match status" value="1"/>
</dbReference>
<dbReference type="EMBL" id="JAYGII010000002">
    <property type="protein sequence ID" value="MEA5444590.1"/>
    <property type="molecule type" value="Genomic_DNA"/>
</dbReference>
<dbReference type="GO" id="GO:0006465">
    <property type="term" value="P:signal peptide processing"/>
    <property type="evidence" value="ECO:0007669"/>
    <property type="project" value="InterPro"/>
</dbReference>
<reference evidence="9 10" key="1">
    <citation type="submission" date="2023-12" db="EMBL/GenBank/DDBJ databases">
        <title>Whole-genome sequencing of halo(alkali)philic microorganisms from hypersaline lakes.</title>
        <authorList>
            <person name="Sorokin D.Y."/>
            <person name="Merkel A.Y."/>
            <person name="Messina E."/>
            <person name="Yakimov M."/>
        </authorList>
    </citation>
    <scope>NUCLEOTIDE SEQUENCE [LARGE SCALE GENOMIC DNA]</scope>
    <source>
        <strain evidence="9 10">AB-CW1</strain>
    </source>
</reference>
<evidence type="ECO:0000313" key="10">
    <source>
        <dbReference type="Proteomes" id="UP001302316"/>
    </source>
</evidence>
<keyword evidence="4 9" id="KW-0378">Hydrolase</keyword>
<comment type="caution">
    <text evidence="9">The sequence shown here is derived from an EMBL/GenBank/DDBJ whole genome shotgun (WGS) entry which is preliminary data.</text>
</comment>
<dbReference type="EC" id="3.4.21.-" evidence="9"/>
<evidence type="ECO:0000256" key="5">
    <source>
        <dbReference type="ARBA" id="ARBA00022825"/>
    </source>
</evidence>
<dbReference type="InterPro" id="IPR002142">
    <property type="entry name" value="Peptidase_S49"/>
</dbReference>
<feature type="active site" description="Proton donor/acceptor" evidence="7">
    <location>
        <position position="183"/>
    </location>
</feature>
<dbReference type="AlphaFoldDB" id="A0AAP6JD02"/>
<gene>
    <name evidence="9" type="primary">sppA</name>
    <name evidence="9" type="ORF">VCB98_02015</name>
</gene>
<keyword evidence="10" id="KW-1185">Reference proteome</keyword>
<feature type="domain" description="Peptidase S49" evidence="8">
    <location>
        <begin position="110"/>
        <end position="256"/>
    </location>
</feature>
<dbReference type="Proteomes" id="UP001302316">
    <property type="component" value="Unassembled WGS sequence"/>
</dbReference>
<dbReference type="InterPro" id="IPR004635">
    <property type="entry name" value="Pept_S49_SppA"/>
</dbReference>
<evidence type="ECO:0000256" key="4">
    <source>
        <dbReference type="ARBA" id="ARBA00022801"/>
    </source>
</evidence>
<evidence type="ECO:0000259" key="8">
    <source>
        <dbReference type="Pfam" id="PF01343"/>
    </source>
</evidence>
<dbReference type="SUPFAM" id="SSF52096">
    <property type="entry name" value="ClpP/crotonase"/>
    <property type="match status" value="2"/>
</dbReference>
<dbReference type="RefSeq" id="WP_346049946.1">
    <property type="nucleotide sequence ID" value="NZ_JAYGII010000002.1"/>
</dbReference>
<evidence type="ECO:0000256" key="3">
    <source>
        <dbReference type="ARBA" id="ARBA00022670"/>
    </source>
</evidence>
<organism evidence="9 10">
    <name type="scientific">Natronospira elongata</name>
    <dbReference type="NCBI Taxonomy" id="3110268"/>
    <lineage>
        <taxon>Bacteria</taxon>
        <taxon>Pseudomonadati</taxon>
        <taxon>Pseudomonadota</taxon>
        <taxon>Gammaproteobacteria</taxon>
        <taxon>Natronospirales</taxon>
        <taxon>Natronospiraceae</taxon>
        <taxon>Natronospira</taxon>
    </lineage>
</organism>
<dbReference type="NCBIfam" id="TIGR00705">
    <property type="entry name" value="SppA_67K"/>
    <property type="match status" value="1"/>
</dbReference>
<keyword evidence="3" id="KW-0645">Protease</keyword>